<evidence type="ECO:0000313" key="2">
    <source>
        <dbReference type="EMBL" id="OXA42989.1"/>
    </source>
</evidence>
<dbReference type="AlphaFoldDB" id="A0A226DCR6"/>
<proteinExistence type="predicted"/>
<dbReference type="EMBL" id="LNIX01000024">
    <property type="protein sequence ID" value="OXA42989.1"/>
    <property type="molecule type" value="Genomic_DNA"/>
</dbReference>
<evidence type="ECO:0000256" key="1">
    <source>
        <dbReference type="SAM" id="MobiDB-lite"/>
    </source>
</evidence>
<evidence type="ECO:0000313" key="3">
    <source>
        <dbReference type="Proteomes" id="UP000198287"/>
    </source>
</evidence>
<keyword evidence="3" id="KW-1185">Reference proteome</keyword>
<protein>
    <submittedName>
        <fullName evidence="2">Uncharacterized protein</fullName>
    </submittedName>
</protein>
<name>A0A226DCR6_FOLCA</name>
<dbReference type="Proteomes" id="UP000198287">
    <property type="component" value="Unassembled WGS sequence"/>
</dbReference>
<sequence length="288" mass="33331">SNSRIIKLIHFTSSRHNIVFVRKASRGTTSIFVSSPSDHSFCPGRQFFGFFGKVREEQPFEIILVERDNCFVNFTKVRVRKDSRLRLFLSSETRTFFIVSSPLRKSGHPFESWLVLRSLLSTPISVLRRERSSSSVRTTSPIGLFVYDSRAFTHYYKCKRNYVKRMKGLGLDPVVVGCRFDCGMQVLRPELENHEKICDLKPPYTDEEHLHDADTVSRARKLWAEERAEIDAETFKKPEKTAEEAKAARARVVRPYDENDYSDEDEEDWGREADAAGRPTFSLMPALY</sequence>
<feature type="compositionally biased region" description="Acidic residues" evidence="1">
    <location>
        <begin position="258"/>
        <end position="269"/>
    </location>
</feature>
<comment type="caution">
    <text evidence="2">The sequence shown here is derived from an EMBL/GenBank/DDBJ whole genome shotgun (WGS) entry which is preliminary data.</text>
</comment>
<feature type="non-terminal residue" evidence="2">
    <location>
        <position position="1"/>
    </location>
</feature>
<feature type="compositionally biased region" description="Basic and acidic residues" evidence="1">
    <location>
        <begin position="237"/>
        <end position="247"/>
    </location>
</feature>
<organism evidence="2 3">
    <name type="scientific">Folsomia candida</name>
    <name type="common">Springtail</name>
    <dbReference type="NCBI Taxonomy" id="158441"/>
    <lineage>
        <taxon>Eukaryota</taxon>
        <taxon>Metazoa</taxon>
        <taxon>Ecdysozoa</taxon>
        <taxon>Arthropoda</taxon>
        <taxon>Hexapoda</taxon>
        <taxon>Collembola</taxon>
        <taxon>Entomobryomorpha</taxon>
        <taxon>Isotomoidea</taxon>
        <taxon>Isotomidae</taxon>
        <taxon>Proisotominae</taxon>
        <taxon>Folsomia</taxon>
    </lineage>
</organism>
<gene>
    <name evidence="2" type="ORF">Fcan01_22377</name>
</gene>
<feature type="region of interest" description="Disordered" evidence="1">
    <location>
        <begin position="237"/>
        <end position="281"/>
    </location>
</feature>
<accession>A0A226DCR6</accession>
<dbReference type="OrthoDB" id="5839404at2759"/>
<reference evidence="2 3" key="1">
    <citation type="submission" date="2015-12" db="EMBL/GenBank/DDBJ databases">
        <title>The genome of Folsomia candida.</title>
        <authorList>
            <person name="Faddeeva A."/>
            <person name="Derks M.F."/>
            <person name="Anvar Y."/>
            <person name="Smit S."/>
            <person name="Van Straalen N."/>
            <person name="Roelofs D."/>
        </authorList>
    </citation>
    <scope>NUCLEOTIDE SEQUENCE [LARGE SCALE GENOMIC DNA]</scope>
    <source>
        <strain evidence="2 3">VU population</strain>
        <tissue evidence="2">Whole body</tissue>
    </source>
</reference>